<dbReference type="AlphaFoldDB" id="A0A5C6DZ88"/>
<proteinExistence type="predicted"/>
<name>A0A5C6DZ88_9BACT</name>
<evidence type="ECO:0000313" key="3">
    <source>
        <dbReference type="Proteomes" id="UP000319143"/>
    </source>
</evidence>
<evidence type="ECO:0000256" key="1">
    <source>
        <dbReference type="SAM" id="MobiDB-lite"/>
    </source>
</evidence>
<reference evidence="2 3" key="1">
    <citation type="submission" date="2019-02" db="EMBL/GenBank/DDBJ databases">
        <title>Deep-cultivation of Planctomycetes and their phenomic and genomic characterization uncovers novel biology.</title>
        <authorList>
            <person name="Wiegand S."/>
            <person name="Jogler M."/>
            <person name="Boedeker C."/>
            <person name="Pinto D."/>
            <person name="Vollmers J."/>
            <person name="Rivas-Marin E."/>
            <person name="Kohn T."/>
            <person name="Peeters S.H."/>
            <person name="Heuer A."/>
            <person name="Rast P."/>
            <person name="Oberbeckmann S."/>
            <person name="Bunk B."/>
            <person name="Jeske O."/>
            <person name="Meyerdierks A."/>
            <person name="Storesund J.E."/>
            <person name="Kallscheuer N."/>
            <person name="Luecker S."/>
            <person name="Lage O.M."/>
            <person name="Pohl T."/>
            <person name="Merkel B.J."/>
            <person name="Hornburger P."/>
            <person name="Mueller R.-W."/>
            <person name="Bruemmer F."/>
            <person name="Labrenz M."/>
            <person name="Spormann A.M."/>
            <person name="Op Den Camp H."/>
            <person name="Overmann J."/>
            <person name="Amann R."/>
            <person name="Jetten M.S.M."/>
            <person name="Mascher T."/>
            <person name="Medema M.H."/>
            <person name="Devos D.P."/>
            <person name="Kaster A.-K."/>
            <person name="Ovreas L."/>
            <person name="Rohde M."/>
            <person name="Galperin M.Y."/>
            <person name="Jogler C."/>
        </authorList>
    </citation>
    <scope>NUCLEOTIDE SEQUENCE [LARGE SCALE GENOMIC DNA]</scope>
    <source>
        <strain evidence="2 3">Poly41</strain>
    </source>
</reference>
<accession>A0A5C6DZ88</accession>
<dbReference type="OrthoDB" id="292113at2"/>
<dbReference type="RefSeq" id="WP_146524090.1">
    <property type="nucleotide sequence ID" value="NZ_SJPV01000001.1"/>
</dbReference>
<evidence type="ECO:0000313" key="2">
    <source>
        <dbReference type="EMBL" id="TWU41938.1"/>
    </source>
</evidence>
<comment type="caution">
    <text evidence="2">The sequence shown here is derived from an EMBL/GenBank/DDBJ whole genome shotgun (WGS) entry which is preliminary data.</text>
</comment>
<dbReference type="EMBL" id="SJPV01000001">
    <property type="protein sequence ID" value="TWU41938.1"/>
    <property type="molecule type" value="Genomic_DNA"/>
</dbReference>
<gene>
    <name evidence="2" type="ORF">Poly41_02330</name>
</gene>
<protein>
    <submittedName>
        <fullName evidence="2">Uncharacterized protein</fullName>
    </submittedName>
</protein>
<keyword evidence="3" id="KW-1185">Reference proteome</keyword>
<feature type="region of interest" description="Disordered" evidence="1">
    <location>
        <begin position="45"/>
        <end position="79"/>
    </location>
</feature>
<organism evidence="2 3">
    <name type="scientific">Novipirellula artificiosorum</name>
    <dbReference type="NCBI Taxonomy" id="2528016"/>
    <lineage>
        <taxon>Bacteria</taxon>
        <taxon>Pseudomonadati</taxon>
        <taxon>Planctomycetota</taxon>
        <taxon>Planctomycetia</taxon>
        <taxon>Pirellulales</taxon>
        <taxon>Pirellulaceae</taxon>
        <taxon>Novipirellula</taxon>
    </lineage>
</organism>
<sequence>MNVNFFEWLRDGVRQSVLLGVSDAIEQIGTPADSDNLHPNVAALLAGETDQPKSTRSKSAGGRKRLGKSLKDMNSTATT</sequence>
<dbReference type="Proteomes" id="UP000319143">
    <property type="component" value="Unassembled WGS sequence"/>
</dbReference>